<dbReference type="AlphaFoldDB" id="A0A2V0QHL7"/>
<name>A0A2V0QHL7_PSESF</name>
<proteinExistence type="predicted"/>
<reference evidence="1 2" key="1">
    <citation type="submission" date="2018-04" db="EMBL/GenBank/DDBJ databases">
        <title>Draft genome sequence of Pseudomonas syringae pv. actinidiae biovar 1 strains isolated from kiwifruit in Kagawa prefecture.</title>
        <authorList>
            <person name="Tabuchi M."/>
            <person name="Saito M."/>
            <person name="Fujiwara S."/>
            <person name="Sasa N."/>
            <person name="Akimitsu K."/>
            <person name="Gomi K."/>
            <person name="Konishi-Sugita S."/>
            <person name="Hamano K."/>
            <person name="Kataoka I."/>
        </authorList>
    </citation>
    <scope>NUCLEOTIDE SEQUENCE [LARGE SCALE GENOMIC DNA]</scope>
    <source>
        <strain evidence="1 2">MAFF212206</strain>
    </source>
</reference>
<evidence type="ECO:0000313" key="2">
    <source>
        <dbReference type="Proteomes" id="UP000247480"/>
    </source>
</evidence>
<organism evidence="1 2">
    <name type="scientific">Pseudomonas syringae pv. actinidiae</name>
    <dbReference type="NCBI Taxonomy" id="103796"/>
    <lineage>
        <taxon>Bacteria</taxon>
        <taxon>Pseudomonadati</taxon>
        <taxon>Pseudomonadota</taxon>
        <taxon>Gammaproteobacteria</taxon>
        <taxon>Pseudomonadales</taxon>
        <taxon>Pseudomonadaceae</taxon>
        <taxon>Pseudomonas</taxon>
        <taxon>Pseudomonas syringae</taxon>
    </lineage>
</organism>
<sequence>MLCWQLGEFSKLLPDLLFNAKVDAALLTIGLRQFHCLHEVETVRCTAQYMCALGCGPLQFGIRNMQCAVAGECQGVFAYCGLPDILSDFSVLPEQFGRHSVFKAILMQVATVFINHIQIAVTHKTQADRSFQVFIARCIRQVVKPFHTAVSQW</sequence>
<gene>
    <name evidence="1" type="ORF">KPSA1_06103</name>
</gene>
<accession>A0A2V0QHL7</accession>
<evidence type="ECO:0000313" key="1">
    <source>
        <dbReference type="EMBL" id="GBH12633.1"/>
    </source>
</evidence>
<dbReference type="Proteomes" id="UP000247480">
    <property type="component" value="Unassembled WGS sequence"/>
</dbReference>
<dbReference type="EMBL" id="BGJZ01000315">
    <property type="protein sequence ID" value="GBH12633.1"/>
    <property type="molecule type" value="Genomic_DNA"/>
</dbReference>
<protein>
    <submittedName>
        <fullName evidence="1">Predicted acylesterase/phospholipase RssA</fullName>
    </submittedName>
</protein>
<comment type="caution">
    <text evidence="1">The sequence shown here is derived from an EMBL/GenBank/DDBJ whole genome shotgun (WGS) entry which is preliminary data.</text>
</comment>